<dbReference type="KEGG" id="tpal:117653207"/>
<dbReference type="GeneID" id="117653207"/>
<dbReference type="SUPFAM" id="SSF54928">
    <property type="entry name" value="RNA-binding domain, RBD"/>
    <property type="match status" value="1"/>
</dbReference>
<reference evidence="4" key="1">
    <citation type="submission" date="2025-08" db="UniProtKB">
        <authorList>
            <consortium name="RefSeq"/>
        </authorList>
    </citation>
    <scope>IDENTIFICATION</scope>
    <source>
        <tissue evidence="4">Total insect</tissue>
    </source>
</reference>
<dbReference type="Gene3D" id="3.30.420.10">
    <property type="entry name" value="Ribonuclease H-like superfamily/Ribonuclease H"/>
    <property type="match status" value="1"/>
</dbReference>
<dbReference type="Proteomes" id="UP000515158">
    <property type="component" value="Unplaced"/>
</dbReference>
<dbReference type="PANTHER" id="PTHR38681:SF1">
    <property type="entry name" value="RETROVIRUS-RELATED POL POLYPROTEIN FROM TRANSPOSON 412-LIKE PROTEIN"/>
    <property type="match status" value="1"/>
</dbReference>
<dbReference type="AlphaFoldDB" id="A0A6P9AG66"/>
<dbReference type="InterPro" id="IPR036397">
    <property type="entry name" value="RNaseH_sf"/>
</dbReference>
<protein>
    <submittedName>
        <fullName evidence="4">Uncharacterized protein LOC117653207</fullName>
    </submittedName>
</protein>
<dbReference type="InParanoid" id="A0A6P9AG66"/>
<dbReference type="SUPFAM" id="SSF53098">
    <property type="entry name" value="Ribonuclease H-like"/>
    <property type="match status" value="1"/>
</dbReference>
<keyword evidence="3" id="KW-1185">Reference proteome</keyword>
<dbReference type="InterPro" id="IPR012337">
    <property type="entry name" value="RNaseH-like_sf"/>
</dbReference>
<evidence type="ECO:0000256" key="1">
    <source>
        <dbReference type="SAM" id="MobiDB-lite"/>
    </source>
</evidence>
<dbReference type="InterPro" id="IPR035979">
    <property type="entry name" value="RBD_domain_sf"/>
</dbReference>
<dbReference type="Pfam" id="PF00665">
    <property type="entry name" value="rve"/>
    <property type="match status" value="1"/>
</dbReference>
<accession>A0A6P9AG66</accession>
<feature type="domain" description="Integrase catalytic" evidence="2">
    <location>
        <begin position="1"/>
        <end position="155"/>
    </location>
</feature>
<organism evidence="4">
    <name type="scientific">Thrips palmi</name>
    <name type="common">Melon thrips</name>
    <dbReference type="NCBI Taxonomy" id="161013"/>
    <lineage>
        <taxon>Eukaryota</taxon>
        <taxon>Metazoa</taxon>
        <taxon>Ecdysozoa</taxon>
        <taxon>Arthropoda</taxon>
        <taxon>Hexapoda</taxon>
        <taxon>Insecta</taxon>
        <taxon>Pterygota</taxon>
        <taxon>Neoptera</taxon>
        <taxon>Paraneoptera</taxon>
        <taxon>Thysanoptera</taxon>
        <taxon>Terebrantia</taxon>
        <taxon>Thripoidea</taxon>
        <taxon>Thripidae</taxon>
        <taxon>Thrips</taxon>
    </lineage>
</organism>
<dbReference type="RefSeq" id="XP_034254601.1">
    <property type="nucleotide sequence ID" value="XM_034398710.1"/>
</dbReference>
<dbReference type="OrthoDB" id="422540at2759"/>
<dbReference type="PROSITE" id="PS50994">
    <property type="entry name" value="INTEGRASE"/>
    <property type="match status" value="1"/>
</dbReference>
<feature type="compositionally biased region" description="Low complexity" evidence="1">
    <location>
        <begin position="351"/>
        <end position="363"/>
    </location>
</feature>
<dbReference type="PANTHER" id="PTHR38681">
    <property type="entry name" value="RETROVIRUS-RELATED POL POLYPROTEIN FROM TRANSPOSON 412-LIKE PROTEIN-RELATED"/>
    <property type="match status" value="1"/>
</dbReference>
<proteinExistence type="predicted"/>
<dbReference type="GO" id="GO:0003676">
    <property type="term" value="F:nucleic acid binding"/>
    <property type="evidence" value="ECO:0007669"/>
    <property type="project" value="InterPro"/>
</dbReference>
<evidence type="ECO:0000259" key="2">
    <source>
        <dbReference type="PROSITE" id="PS50994"/>
    </source>
</evidence>
<feature type="region of interest" description="Disordered" evidence="1">
    <location>
        <begin position="312"/>
        <end position="368"/>
    </location>
</feature>
<dbReference type="GO" id="GO:0015074">
    <property type="term" value="P:DNA integration"/>
    <property type="evidence" value="ECO:0007669"/>
    <property type="project" value="InterPro"/>
</dbReference>
<name>A0A6P9AG66_THRPL</name>
<evidence type="ECO:0000313" key="3">
    <source>
        <dbReference type="Proteomes" id="UP000515158"/>
    </source>
</evidence>
<evidence type="ECO:0000313" key="4">
    <source>
        <dbReference type="RefSeq" id="XP_034254601.1"/>
    </source>
</evidence>
<dbReference type="InterPro" id="IPR001584">
    <property type="entry name" value="Integrase_cat-core"/>
</dbReference>
<gene>
    <name evidence="4" type="primary">LOC117653207</name>
</gene>
<sequence length="416" mass="45774">MLTVIDRWTRWPEAIPLQKADSEAVTAAFLLHWVARFGAPQHLTCDRGSQFQSHLFKATLRLLGTQQHSTTAYHPQASGMLERWHRPLKAALMCHEDASWATSLPWVLLGLRSSLKDDLGASTADLVYGEPLRLPGALLTNTAGPPPADAMPGLLARIRRQVELLRPQPAARHGRKPVFTFPEMATATHAYLRDDTVRGALAPPYSGPHAILARDAKTVTLQLPRRVTTVSVDRVKPAFTLSSDPAATKFIVSNCPPEIHDEDLKDLLAPYGRVVSAPTRLKVSTTHDDLKHVKSWKRSIFIMIPSGAPEMPKKYWTSRGKMQEETKPGSRIPSHQTPVSQRLLINRTSRPTTGQQPSGSSSSVPHIPMPNFVAATVLQPSTSMSSQTVTLQDSEFTFSTPTILTPETSQVPQTAE</sequence>